<dbReference type="SUPFAM" id="SSF52141">
    <property type="entry name" value="Uracil-DNA glycosylase-like"/>
    <property type="match status" value="1"/>
</dbReference>
<gene>
    <name evidence="9" type="ORF">MNBD_GAMMA18-544</name>
</gene>
<dbReference type="PANTHER" id="PTHR33693:SF1">
    <property type="entry name" value="TYPE-4 URACIL-DNA GLYCOSYLASE"/>
    <property type="match status" value="1"/>
</dbReference>
<dbReference type="EMBL" id="UOFP01000179">
    <property type="protein sequence ID" value="VAW87312.1"/>
    <property type="molecule type" value="Genomic_DNA"/>
</dbReference>
<evidence type="ECO:0000256" key="3">
    <source>
        <dbReference type="ARBA" id="ARBA00022763"/>
    </source>
</evidence>
<evidence type="ECO:0000256" key="7">
    <source>
        <dbReference type="ARBA" id="ARBA00023204"/>
    </source>
</evidence>
<dbReference type="EC" id="3.2.2.27" evidence="9"/>
<keyword evidence="6" id="KW-0411">Iron-sulfur</keyword>
<dbReference type="GO" id="GO:0006281">
    <property type="term" value="P:DNA repair"/>
    <property type="evidence" value="ECO:0007669"/>
    <property type="project" value="UniProtKB-KW"/>
</dbReference>
<sequence length="245" mass="27159">MSQQQQYEAVDVLDAMGITVWQRRNMPLPDAAEVEVKTKNHERADKGELVAFSEISSEDSIDVSQLSWSQLDAAVADCQQCLLHDSKQKSLGFGDLNADVMFITSVVDVVSSPAGYFVGQTEALFNGMLHFLGLRPQQVYVTAVAKCSQNGQPLNESATENCKGHLQRQVALLKPKVIVLLGDSVAQDLQQTKQITDLTDKALFCHGDDRVPLLITPHPERLLQNPLDKRKAWQVFCQLKKSLKA</sequence>
<dbReference type="PANTHER" id="PTHR33693">
    <property type="entry name" value="TYPE-5 URACIL-DNA GLYCOSYLASE"/>
    <property type="match status" value="1"/>
</dbReference>
<keyword evidence="5" id="KW-0408">Iron</keyword>
<evidence type="ECO:0000256" key="4">
    <source>
        <dbReference type="ARBA" id="ARBA00022801"/>
    </source>
</evidence>
<dbReference type="GO" id="GO:0051539">
    <property type="term" value="F:4 iron, 4 sulfur cluster binding"/>
    <property type="evidence" value="ECO:0007669"/>
    <property type="project" value="UniProtKB-KW"/>
</dbReference>
<dbReference type="SMART" id="SM00986">
    <property type="entry name" value="UDG"/>
    <property type="match status" value="1"/>
</dbReference>
<dbReference type="AlphaFoldDB" id="A0A3B0ZIW7"/>
<proteinExistence type="predicted"/>
<dbReference type="CDD" id="cd10030">
    <property type="entry name" value="UDG-F4_TTUDGA_SPO1dp_like"/>
    <property type="match status" value="1"/>
</dbReference>
<dbReference type="InterPro" id="IPR051536">
    <property type="entry name" value="UDG_Type-4/5"/>
</dbReference>
<name>A0A3B0ZIW7_9ZZZZ</name>
<organism evidence="9">
    <name type="scientific">hydrothermal vent metagenome</name>
    <dbReference type="NCBI Taxonomy" id="652676"/>
    <lineage>
        <taxon>unclassified sequences</taxon>
        <taxon>metagenomes</taxon>
        <taxon>ecological metagenomes</taxon>
    </lineage>
</organism>
<evidence type="ECO:0000256" key="1">
    <source>
        <dbReference type="ARBA" id="ARBA00022485"/>
    </source>
</evidence>
<reference evidence="9" key="1">
    <citation type="submission" date="2018-06" db="EMBL/GenBank/DDBJ databases">
        <authorList>
            <person name="Zhirakovskaya E."/>
        </authorList>
    </citation>
    <scope>NUCLEOTIDE SEQUENCE</scope>
</reference>
<dbReference type="SMART" id="SM00987">
    <property type="entry name" value="UreE_C"/>
    <property type="match status" value="1"/>
</dbReference>
<feature type="domain" description="Uracil-DNA glycosylase-like" evidence="8">
    <location>
        <begin position="91"/>
        <end position="237"/>
    </location>
</feature>
<evidence type="ECO:0000256" key="6">
    <source>
        <dbReference type="ARBA" id="ARBA00023014"/>
    </source>
</evidence>
<evidence type="ECO:0000256" key="5">
    <source>
        <dbReference type="ARBA" id="ARBA00023004"/>
    </source>
</evidence>
<dbReference type="InterPro" id="IPR005122">
    <property type="entry name" value="Uracil-DNA_glycosylase-like"/>
</dbReference>
<keyword evidence="2" id="KW-0479">Metal-binding</keyword>
<dbReference type="GO" id="GO:0004844">
    <property type="term" value="F:uracil DNA N-glycosylase activity"/>
    <property type="evidence" value="ECO:0007669"/>
    <property type="project" value="UniProtKB-EC"/>
</dbReference>
<dbReference type="GO" id="GO:0046872">
    <property type="term" value="F:metal ion binding"/>
    <property type="evidence" value="ECO:0007669"/>
    <property type="project" value="UniProtKB-KW"/>
</dbReference>
<protein>
    <submittedName>
        <fullName evidence="9">Uracil-DNA glycosylase, family 4</fullName>
        <ecNumber evidence="9">3.2.2.27</ecNumber>
    </submittedName>
</protein>
<evidence type="ECO:0000256" key="2">
    <source>
        <dbReference type="ARBA" id="ARBA00022723"/>
    </source>
</evidence>
<evidence type="ECO:0000313" key="9">
    <source>
        <dbReference type="EMBL" id="VAW87312.1"/>
    </source>
</evidence>
<dbReference type="Gene3D" id="3.40.470.10">
    <property type="entry name" value="Uracil-DNA glycosylase-like domain"/>
    <property type="match status" value="1"/>
</dbReference>
<dbReference type="Pfam" id="PF03167">
    <property type="entry name" value="UDG"/>
    <property type="match status" value="1"/>
</dbReference>
<keyword evidence="9" id="KW-0326">Glycosidase</keyword>
<evidence type="ECO:0000259" key="8">
    <source>
        <dbReference type="SMART" id="SM00986"/>
    </source>
</evidence>
<dbReference type="InterPro" id="IPR036895">
    <property type="entry name" value="Uracil-DNA_glycosylase-like_sf"/>
</dbReference>
<keyword evidence="1" id="KW-0004">4Fe-4S</keyword>
<keyword evidence="7" id="KW-0234">DNA repair</keyword>
<accession>A0A3B0ZIW7</accession>
<keyword evidence="4 9" id="KW-0378">Hydrolase</keyword>
<keyword evidence="3" id="KW-0227">DNA damage</keyword>